<accession>A0ABW4XFG2</accession>
<name>A0ABW4XFG2_9ACTN</name>
<protein>
    <submittedName>
        <fullName evidence="2">TIR domain-containing protein</fullName>
    </submittedName>
</protein>
<dbReference type="EMBL" id="JBHUHP010000019">
    <property type="protein sequence ID" value="MFD2093415.1"/>
    <property type="molecule type" value="Genomic_DNA"/>
</dbReference>
<evidence type="ECO:0000259" key="1">
    <source>
        <dbReference type="Pfam" id="PF08937"/>
    </source>
</evidence>
<feature type="domain" description="Thoeris protein ThsB TIR-like" evidence="1">
    <location>
        <begin position="7"/>
        <end position="104"/>
    </location>
</feature>
<evidence type="ECO:0000313" key="3">
    <source>
        <dbReference type="Proteomes" id="UP001597402"/>
    </source>
</evidence>
<sequence>MAGRSTFFSFHYERDVWRASIVRKAGQVDARAAAGWTDSSLWEEAQKKGDAVIQKMIDDALVGTSVTAVLIGAKTAQRRWVKYEIKKSIERGNGLLGVHIHRLENAKGLTDVQGAVPTGLIGHKVYTYDRNRFGAWVEKAAVAAGKKCLKHRLLYCAVCG</sequence>
<keyword evidence="3" id="KW-1185">Reference proteome</keyword>
<dbReference type="SUPFAM" id="SSF52206">
    <property type="entry name" value="Hypothetical protein MTH538"/>
    <property type="match status" value="1"/>
</dbReference>
<proteinExistence type="predicted"/>
<dbReference type="RefSeq" id="WP_376878936.1">
    <property type="nucleotide sequence ID" value="NZ_JBHUHP010000019.1"/>
</dbReference>
<dbReference type="Pfam" id="PF08937">
    <property type="entry name" value="ThsB_TIR"/>
    <property type="match status" value="1"/>
</dbReference>
<organism evidence="2 3">
    <name type="scientific">Blastococcus deserti</name>
    <dbReference type="NCBI Taxonomy" id="2259033"/>
    <lineage>
        <taxon>Bacteria</taxon>
        <taxon>Bacillati</taxon>
        <taxon>Actinomycetota</taxon>
        <taxon>Actinomycetes</taxon>
        <taxon>Geodermatophilales</taxon>
        <taxon>Geodermatophilaceae</taxon>
        <taxon>Blastococcus</taxon>
    </lineage>
</organism>
<dbReference type="InterPro" id="IPR036490">
    <property type="entry name" value="ThsB_TIR-like_sf"/>
</dbReference>
<reference evidence="3" key="1">
    <citation type="journal article" date="2019" name="Int. J. Syst. Evol. Microbiol.">
        <title>The Global Catalogue of Microorganisms (GCM) 10K type strain sequencing project: providing services to taxonomists for standard genome sequencing and annotation.</title>
        <authorList>
            <consortium name="The Broad Institute Genomics Platform"/>
            <consortium name="The Broad Institute Genome Sequencing Center for Infectious Disease"/>
            <person name="Wu L."/>
            <person name="Ma J."/>
        </authorList>
    </citation>
    <scope>NUCLEOTIDE SEQUENCE [LARGE SCALE GENOMIC DNA]</scope>
    <source>
        <strain evidence="3">JCM 3338</strain>
    </source>
</reference>
<gene>
    <name evidence="2" type="ORF">ACFSHS_17800</name>
</gene>
<evidence type="ECO:0000313" key="2">
    <source>
        <dbReference type="EMBL" id="MFD2093415.1"/>
    </source>
</evidence>
<comment type="caution">
    <text evidence="2">The sequence shown here is derived from an EMBL/GenBank/DDBJ whole genome shotgun (WGS) entry which is preliminary data.</text>
</comment>
<dbReference type="Proteomes" id="UP001597402">
    <property type="component" value="Unassembled WGS sequence"/>
</dbReference>
<dbReference type="InterPro" id="IPR015032">
    <property type="entry name" value="ThsB__TIR-like_domain"/>
</dbReference>